<dbReference type="Proteomes" id="UP001230986">
    <property type="component" value="Unassembled WGS sequence"/>
</dbReference>
<dbReference type="EMBL" id="JASVEJ010000040">
    <property type="protein sequence ID" value="MDL5057868.1"/>
    <property type="molecule type" value="Genomic_DNA"/>
</dbReference>
<reference evidence="1 2" key="1">
    <citation type="submission" date="2023-06" db="EMBL/GenBank/DDBJ databases">
        <title>Whole genome sequence of Oscillatoria calcuttensis NRMC-F 0142.</title>
        <authorList>
            <person name="Shakena Fathima T."/>
            <person name="Muralitharan G."/>
            <person name="Thajuddin N."/>
        </authorList>
    </citation>
    <scope>NUCLEOTIDE SEQUENCE [LARGE SCALE GENOMIC DNA]</scope>
    <source>
        <strain evidence="1 2">NRMC-F 0142</strain>
    </source>
</reference>
<evidence type="ECO:0000313" key="2">
    <source>
        <dbReference type="Proteomes" id="UP001230986"/>
    </source>
</evidence>
<organism evidence="1 2">
    <name type="scientific">Geitlerinema calcuttense NRMC-F 0142</name>
    <dbReference type="NCBI Taxonomy" id="2922238"/>
    <lineage>
        <taxon>Bacteria</taxon>
        <taxon>Bacillati</taxon>
        <taxon>Cyanobacteriota</taxon>
        <taxon>Cyanophyceae</taxon>
        <taxon>Geitlerinematales</taxon>
        <taxon>Geitlerinemataceae</taxon>
        <taxon>Geitlerinema</taxon>
    </lineage>
</organism>
<name>A0ABT7M0T6_9CYAN</name>
<evidence type="ECO:0000313" key="1">
    <source>
        <dbReference type="EMBL" id="MDL5057868.1"/>
    </source>
</evidence>
<proteinExistence type="predicted"/>
<sequence>MHNRECPHLPDHFQVAQVLFFLRAELVACPLHGETRQRINPLKIIVVARLLVMIALHDGTIHLPNNVQALAGVGIVTHDIAQTAIMGDTRSLGVGKNDFQSFEVGMNVTKNGVTHQERIVAIPVYRANNLFSEGI</sequence>
<protein>
    <submittedName>
        <fullName evidence="1">Uncharacterized protein</fullName>
    </submittedName>
</protein>
<comment type="caution">
    <text evidence="1">The sequence shown here is derived from an EMBL/GenBank/DDBJ whole genome shotgun (WGS) entry which is preliminary data.</text>
</comment>
<accession>A0ABT7M0T6</accession>
<keyword evidence="2" id="KW-1185">Reference proteome</keyword>
<gene>
    <name evidence="1" type="ORF">QQ055_10450</name>
</gene>